<sequence>MGFKCSQANSSLFVLHINHVTALLLLCVDDIVLTSSSARLLQQIIDHLSGEFALKDLGTLNHFLGIQVTTFDGGIFLSQGQYANDLLSQTSMLEASTIATSLAIKENPASRDTELVDAKEYRKIVGALQYLTITRIDICYAVNKVFAMPIVSAIQLKEKAHQDTAFFLEKIVYHGPPKSNQLYHDQLLKQSTVH</sequence>
<reference evidence="3 4" key="1">
    <citation type="journal article" date="2021" name="Commun. Biol.">
        <title>The genome of Shorea leprosula (Dipterocarpaceae) highlights the ecological relevance of drought in aseasonal tropical rainforests.</title>
        <authorList>
            <person name="Ng K.K.S."/>
            <person name="Kobayashi M.J."/>
            <person name="Fawcett J.A."/>
            <person name="Hatakeyama M."/>
            <person name="Paape T."/>
            <person name="Ng C.H."/>
            <person name="Ang C.C."/>
            <person name="Tnah L.H."/>
            <person name="Lee C.T."/>
            <person name="Nishiyama T."/>
            <person name="Sese J."/>
            <person name="O'Brien M.J."/>
            <person name="Copetti D."/>
            <person name="Mohd Noor M.I."/>
            <person name="Ong R.C."/>
            <person name="Putra M."/>
            <person name="Sireger I.Z."/>
            <person name="Indrioko S."/>
            <person name="Kosugi Y."/>
            <person name="Izuno A."/>
            <person name="Isagi Y."/>
            <person name="Lee S.L."/>
            <person name="Shimizu K.K."/>
        </authorList>
    </citation>
    <scope>NUCLEOTIDE SEQUENCE [LARGE SCALE GENOMIC DNA]</scope>
    <source>
        <strain evidence="3">214</strain>
    </source>
</reference>
<comment type="caution">
    <text evidence="3">The sequence shown here is derived from an EMBL/GenBank/DDBJ whole genome shotgun (WGS) entry which is preliminary data.</text>
</comment>
<dbReference type="Proteomes" id="UP001054252">
    <property type="component" value="Unassembled WGS sequence"/>
</dbReference>
<name>A0AAV5KUK1_9ROSI</name>
<proteinExistence type="predicted"/>
<dbReference type="Pfam" id="PF07727">
    <property type="entry name" value="RVT_2"/>
    <property type="match status" value="1"/>
</dbReference>
<dbReference type="InterPro" id="IPR013103">
    <property type="entry name" value="RVT_2"/>
</dbReference>
<evidence type="ECO:0000313" key="3">
    <source>
        <dbReference type="EMBL" id="GKV28214.1"/>
    </source>
</evidence>
<feature type="chain" id="PRO_5043607677" description="Reverse transcriptase Ty1/copia-type domain-containing protein" evidence="1">
    <location>
        <begin position="23"/>
        <end position="194"/>
    </location>
</feature>
<keyword evidence="1" id="KW-0732">Signal</keyword>
<dbReference type="AlphaFoldDB" id="A0AAV5KUK1"/>
<evidence type="ECO:0000259" key="2">
    <source>
        <dbReference type="Pfam" id="PF07727"/>
    </source>
</evidence>
<feature type="domain" description="Reverse transcriptase Ty1/copia-type" evidence="2">
    <location>
        <begin position="2"/>
        <end position="101"/>
    </location>
</feature>
<evidence type="ECO:0000256" key="1">
    <source>
        <dbReference type="SAM" id="SignalP"/>
    </source>
</evidence>
<accession>A0AAV5KUK1</accession>
<dbReference type="InterPro" id="IPR043502">
    <property type="entry name" value="DNA/RNA_pol_sf"/>
</dbReference>
<feature type="signal peptide" evidence="1">
    <location>
        <begin position="1"/>
        <end position="22"/>
    </location>
</feature>
<keyword evidence="4" id="KW-1185">Reference proteome</keyword>
<protein>
    <recommendedName>
        <fullName evidence="2">Reverse transcriptase Ty1/copia-type domain-containing protein</fullName>
    </recommendedName>
</protein>
<organism evidence="3 4">
    <name type="scientific">Rubroshorea leprosula</name>
    <dbReference type="NCBI Taxonomy" id="152421"/>
    <lineage>
        <taxon>Eukaryota</taxon>
        <taxon>Viridiplantae</taxon>
        <taxon>Streptophyta</taxon>
        <taxon>Embryophyta</taxon>
        <taxon>Tracheophyta</taxon>
        <taxon>Spermatophyta</taxon>
        <taxon>Magnoliopsida</taxon>
        <taxon>eudicotyledons</taxon>
        <taxon>Gunneridae</taxon>
        <taxon>Pentapetalae</taxon>
        <taxon>rosids</taxon>
        <taxon>malvids</taxon>
        <taxon>Malvales</taxon>
        <taxon>Dipterocarpaceae</taxon>
        <taxon>Rubroshorea</taxon>
    </lineage>
</organism>
<dbReference type="EMBL" id="BPVZ01000079">
    <property type="protein sequence ID" value="GKV28214.1"/>
    <property type="molecule type" value="Genomic_DNA"/>
</dbReference>
<gene>
    <name evidence="3" type="ORF">SLEP1_g37295</name>
</gene>
<evidence type="ECO:0000313" key="4">
    <source>
        <dbReference type="Proteomes" id="UP001054252"/>
    </source>
</evidence>
<dbReference type="SUPFAM" id="SSF56672">
    <property type="entry name" value="DNA/RNA polymerases"/>
    <property type="match status" value="1"/>
</dbReference>